<proteinExistence type="predicted"/>
<dbReference type="EMBL" id="CAJPEV010009266">
    <property type="protein sequence ID" value="CAG0905603.1"/>
    <property type="molecule type" value="Genomic_DNA"/>
</dbReference>
<feature type="domain" description="Ig-like" evidence="9">
    <location>
        <begin position="465"/>
        <end position="555"/>
    </location>
</feature>
<dbReference type="GO" id="GO:0016020">
    <property type="term" value="C:membrane"/>
    <property type="evidence" value="ECO:0007669"/>
    <property type="project" value="UniProtKB-SubCell"/>
</dbReference>
<feature type="domain" description="Fibronectin type-III" evidence="10">
    <location>
        <begin position="563"/>
        <end position="655"/>
    </location>
</feature>
<feature type="domain" description="Fibronectin type-III" evidence="10">
    <location>
        <begin position="185"/>
        <end position="282"/>
    </location>
</feature>
<dbReference type="FunFam" id="2.60.40.10:FF:000093">
    <property type="entry name" value="Down syndrome cell adhesion molecule, isoform B"/>
    <property type="match status" value="1"/>
</dbReference>
<dbReference type="AlphaFoldDB" id="A0A7R9AI62"/>
<dbReference type="InterPro" id="IPR013783">
    <property type="entry name" value="Ig-like_fold"/>
</dbReference>
<dbReference type="GO" id="GO:0030154">
    <property type="term" value="P:cell differentiation"/>
    <property type="evidence" value="ECO:0007669"/>
    <property type="project" value="UniProtKB-ARBA"/>
</dbReference>
<dbReference type="OrthoDB" id="5982258at2759"/>
<dbReference type="SUPFAM" id="SSF48726">
    <property type="entry name" value="Immunoglobulin"/>
    <property type="match status" value="1"/>
</dbReference>
<dbReference type="Pfam" id="PF07679">
    <property type="entry name" value="I-set"/>
    <property type="match status" value="1"/>
</dbReference>
<evidence type="ECO:0000259" key="9">
    <source>
        <dbReference type="PROSITE" id="PS50835"/>
    </source>
</evidence>
<feature type="region of interest" description="Disordered" evidence="8">
    <location>
        <begin position="227"/>
        <end position="246"/>
    </location>
</feature>
<feature type="domain" description="Fibronectin type-III" evidence="10">
    <location>
        <begin position="82"/>
        <end position="180"/>
    </location>
</feature>
<dbReference type="PANTHER" id="PTHR44170:SF6">
    <property type="entry name" value="CONTACTIN"/>
    <property type="match status" value="1"/>
</dbReference>
<feature type="domain" description="Fibronectin type-III" evidence="10">
    <location>
        <begin position="287"/>
        <end position="378"/>
    </location>
</feature>
<evidence type="ECO:0000256" key="2">
    <source>
        <dbReference type="ARBA" id="ARBA00022692"/>
    </source>
</evidence>
<dbReference type="Gene3D" id="2.60.40.10">
    <property type="entry name" value="Immunoglobulins"/>
    <property type="match status" value="6"/>
</dbReference>
<dbReference type="CDD" id="cd00063">
    <property type="entry name" value="FN3"/>
    <property type="match status" value="5"/>
</dbReference>
<accession>A0A7R9AI62</accession>
<keyword evidence="12" id="KW-1185">Reference proteome</keyword>
<keyword evidence="6" id="KW-0472">Membrane</keyword>
<keyword evidence="5" id="KW-1133">Transmembrane helix</keyword>
<feature type="region of interest" description="Disordered" evidence="8">
    <location>
        <begin position="13"/>
        <end position="54"/>
    </location>
</feature>
<sequence length="706" mass="78227">GGRGVLRLHRFQRPRATAVHRPPSNSGSVERPVKGSGFRLTPRKSPADRDFHSHQDGVVGLRGLIDVVRGVRWNRSTSECKPPGRPTGLRAMDARSRSVVITWDEYPPSSGVQTFVLNHKKTTDGWDEGKFVTTEVSSNELDYALSSLQPATSYTVRAFARNHLGLSLASEELVFLTEEEGPTGEVRDLKAEVLGPRSALITWSPPDPQTWNSIRLNYRLGIKSHHGDQYNSTEVQPKDEGKPQETLRGLRPFTKYFVTVRAFNGRGVGPLPLPLHFTTLEDVPGEPPQALTCKTLTSTGIEVQWDPPPTSSQNGILQGYKILYYHDEDRAKEMTSSRTTVILKDLLKFTNYSIQVLAFTSAGDGVSSPPVSCVTHQDLPGPVGGIKCLRSKKTAVMVSWIPPQFPNGPIRSYEVQIRRVPSGEEEFRKSASPHLTAFEVQGMKAGEYDVWVWAANAVGGGERSPPVRVVVDGTVPAGIYSFGGVERVWRGADHTLWCHSVGDPAPRTGWVRGDGEGVDHLVERDGSLRIRGVGRGDGGGYTCTVYNPLGRDSISYRLHVLVPPSPPQLRILDRTQSTIEAEWESTDDGGSPITHYVVEHKADGEWVERKTSQRQTSLRVEDLPCGTALLFRVRAGNRIGESEPSRPVSTRTLGDRPVWPRPDDPPLVANHTSVQVFLDRVRERECPLEYVSLEYMRENEDAWIIV</sequence>
<keyword evidence="2" id="KW-0812">Transmembrane</keyword>
<feature type="compositionally biased region" description="Basic and acidic residues" evidence="8">
    <location>
        <begin position="45"/>
        <end position="54"/>
    </location>
</feature>
<evidence type="ECO:0000256" key="3">
    <source>
        <dbReference type="ARBA" id="ARBA00022729"/>
    </source>
</evidence>
<dbReference type="GO" id="GO:0009653">
    <property type="term" value="P:anatomical structure morphogenesis"/>
    <property type="evidence" value="ECO:0007669"/>
    <property type="project" value="UniProtKB-ARBA"/>
</dbReference>
<feature type="non-terminal residue" evidence="11">
    <location>
        <position position="1"/>
    </location>
</feature>
<evidence type="ECO:0000256" key="1">
    <source>
        <dbReference type="ARBA" id="ARBA00004370"/>
    </source>
</evidence>
<keyword evidence="7" id="KW-1015">Disulfide bond</keyword>
<feature type="region of interest" description="Disordered" evidence="8">
    <location>
        <begin position="640"/>
        <end position="665"/>
    </location>
</feature>
<reference evidence="11" key="1">
    <citation type="submission" date="2020-11" db="EMBL/GenBank/DDBJ databases">
        <authorList>
            <person name="Tran Van P."/>
        </authorList>
    </citation>
    <scope>NUCLEOTIDE SEQUENCE</scope>
</reference>
<dbReference type="InterPro" id="IPR003961">
    <property type="entry name" value="FN3_dom"/>
</dbReference>
<evidence type="ECO:0000256" key="6">
    <source>
        <dbReference type="ARBA" id="ARBA00023136"/>
    </source>
</evidence>
<dbReference type="PANTHER" id="PTHR44170">
    <property type="entry name" value="PROTEIN SIDEKICK"/>
    <property type="match status" value="1"/>
</dbReference>
<evidence type="ECO:0000256" key="5">
    <source>
        <dbReference type="ARBA" id="ARBA00022989"/>
    </source>
</evidence>
<dbReference type="PROSITE" id="PS50853">
    <property type="entry name" value="FN3"/>
    <property type="match status" value="5"/>
</dbReference>
<dbReference type="EMBL" id="LR908784">
    <property type="protein sequence ID" value="CAD7254361.1"/>
    <property type="molecule type" value="Genomic_DNA"/>
</dbReference>
<dbReference type="SMART" id="SM00060">
    <property type="entry name" value="FN3"/>
    <property type="match status" value="5"/>
</dbReference>
<keyword evidence="4" id="KW-0677">Repeat</keyword>
<dbReference type="SMART" id="SM00409">
    <property type="entry name" value="IG"/>
    <property type="match status" value="1"/>
</dbReference>
<dbReference type="InterPro" id="IPR013098">
    <property type="entry name" value="Ig_I-set"/>
</dbReference>
<evidence type="ECO:0000256" key="4">
    <source>
        <dbReference type="ARBA" id="ARBA00022737"/>
    </source>
</evidence>
<evidence type="ECO:0000256" key="8">
    <source>
        <dbReference type="SAM" id="MobiDB-lite"/>
    </source>
</evidence>
<evidence type="ECO:0000313" key="12">
    <source>
        <dbReference type="Proteomes" id="UP000677054"/>
    </source>
</evidence>
<protein>
    <submittedName>
        <fullName evidence="11">Uncharacterized protein</fullName>
    </submittedName>
</protein>
<evidence type="ECO:0000256" key="7">
    <source>
        <dbReference type="ARBA" id="ARBA00023157"/>
    </source>
</evidence>
<organism evidence="11">
    <name type="scientific">Darwinula stevensoni</name>
    <dbReference type="NCBI Taxonomy" id="69355"/>
    <lineage>
        <taxon>Eukaryota</taxon>
        <taxon>Metazoa</taxon>
        <taxon>Ecdysozoa</taxon>
        <taxon>Arthropoda</taxon>
        <taxon>Crustacea</taxon>
        <taxon>Oligostraca</taxon>
        <taxon>Ostracoda</taxon>
        <taxon>Podocopa</taxon>
        <taxon>Podocopida</taxon>
        <taxon>Darwinulocopina</taxon>
        <taxon>Darwinuloidea</taxon>
        <taxon>Darwinulidae</taxon>
        <taxon>Darwinula</taxon>
    </lineage>
</organism>
<gene>
    <name evidence="11" type="ORF">DSTB1V02_LOCUS14107</name>
</gene>
<keyword evidence="3" id="KW-0732">Signal</keyword>
<feature type="compositionally biased region" description="Basic and acidic residues" evidence="8">
    <location>
        <begin position="236"/>
        <end position="245"/>
    </location>
</feature>
<dbReference type="SUPFAM" id="SSF49265">
    <property type="entry name" value="Fibronectin type III"/>
    <property type="match status" value="3"/>
</dbReference>
<dbReference type="InterPro" id="IPR036179">
    <property type="entry name" value="Ig-like_dom_sf"/>
</dbReference>
<dbReference type="InterPro" id="IPR007110">
    <property type="entry name" value="Ig-like_dom"/>
</dbReference>
<dbReference type="PROSITE" id="PS50835">
    <property type="entry name" value="IG_LIKE"/>
    <property type="match status" value="1"/>
</dbReference>
<name>A0A7R9AI62_9CRUS</name>
<dbReference type="Proteomes" id="UP000677054">
    <property type="component" value="Unassembled WGS sequence"/>
</dbReference>
<comment type="subcellular location">
    <subcellularLocation>
        <location evidence="1">Membrane</location>
    </subcellularLocation>
</comment>
<feature type="domain" description="Fibronectin type-III" evidence="10">
    <location>
        <begin position="382"/>
        <end position="477"/>
    </location>
</feature>
<dbReference type="GO" id="GO:0098609">
    <property type="term" value="P:cell-cell adhesion"/>
    <property type="evidence" value="ECO:0007669"/>
    <property type="project" value="TreeGrafter"/>
</dbReference>
<dbReference type="InterPro" id="IPR003599">
    <property type="entry name" value="Ig_sub"/>
</dbReference>
<evidence type="ECO:0000313" key="11">
    <source>
        <dbReference type="EMBL" id="CAD7254361.1"/>
    </source>
</evidence>
<dbReference type="Pfam" id="PF00041">
    <property type="entry name" value="fn3"/>
    <property type="match status" value="5"/>
</dbReference>
<evidence type="ECO:0000259" key="10">
    <source>
        <dbReference type="PROSITE" id="PS50853"/>
    </source>
</evidence>
<dbReference type="InterPro" id="IPR036116">
    <property type="entry name" value="FN3_sf"/>
</dbReference>